<evidence type="ECO:0000256" key="2">
    <source>
        <dbReference type="ARBA" id="ARBA00022801"/>
    </source>
</evidence>
<evidence type="ECO:0000259" key="4">
    <source>
        <dbReference type="Pfam" id="PF02230"/>
    </source>
</evidence>
<reference evidence="5 6" key="1">
    <citation type="journal article" date="2020" name="Insects">
        <title>Bacteria Belonging to Pseudomonas typographi sp. nov. from the Bark Beetle Ips typographus Have Genomic Potential to Aid in the Host Ecology.</title>
        <authorList>
            <person name="Peral-Aranega E."/>
            <person name="Saati-Santamaria Z."/>
            <person name="Kolarik M."/>
            <person name="Rivas R."/>
            <person name="Garcia-Fraile P."/>
        </authorList>
    </citation>
    <scope>NUCLEOTIDE SEQUENCE [LARGE SCALE GENOMIC DNA]</scope>
    <source>
        <strain evidence="5 6">CA3A</strain>
    </source>
</reference>
<dbReference type="Pfam" id="PF02230">
    <property type="entry name" value="Abhydrolase_2"/>
    <property type="match status" value="1"/>
</dbReference>
<feature type="domain" description="Phospholipase/carboxylesterase/thioesterase" evidence="4">
    <location>
        <begin position="39"/>
        <end position="235"/>
    </location>
</feature>
<organism evidence="5 6">
    <name type="scientific">Pseudomonas typographi</name>
    <dbReference type="NCBI Taxonomy" id="2715964"/>
    <lineage>
        <taxon>Bacteria</taxon>
        <taxon>Pseudomonadati</taxon>
        <taxon>Pseudomonadota</taxon>
        <taxon>Gammaproteobacteria</taxon>
        <taxon>Pseudomonadales</taxon>
        <taxon>Pseudomonadaceae</taxon>
        <taxon>Pseudomonas</taxon>
    </lineage>
</organism>
<keyword evidence="6" id="KW-1185">Reference proteome</keyword>
<evidence type="ECO:0000313" key="5">
    <source>
        <dbReference type="EMBL" id="MBD1601732.1"/>
    </source>
</evidence>
<evidence type="ECO:0000256" key="1">
    <source>
        <dbReference type="ARBA" id="ARBA00006499"/>
    </source>
</evidence>
<comment type="caution">
    <text evidence="5">The sequence shown here is derived from an EMBL/GenBank/DDBJ whole genome shotgun (WGS) entry which is preliminary data.</text>
</comment>
<gene>
    <name evidence="5" type="ORF">HAQ05_23935</name>
</gene>
<dbReference type="EMBL" id="JAAOCA010000040">
    <property type="protein sequence ID" value="MBD1601732.1"/>
    <property type="molecule type" value="Genomic_DNA"/>
</dbReference>
<accession>A0ABR7Z8L5</accession>
<keyword evidence="3" id="KW-0732">Signal</keyword>
<keyword evidence="2" id="KW-0378">Hydrolase</keyword>
<dbReference type="SUPFAM" id="SSF53474">
    <property type="entry name" value="alpha/beta-Hydrolases"/>
    <property type="match status" value="1"/>
</dbReference>
<protein>
    <submittedName>
        <fullName evidence="5">Phospholipase</fullName>
    </submittedName>
</protein>
<dbReference type="Gene3D" id="3.40.50.1820">
    <property type="entry name" value="alpha/beta hydrolase"/>
    <property type="match status" value="1"/>
</dbReference>
<proteinExistence type="inferred from homology"/>
<dbReference type="InterPro" id="IPR003140">
    <property type="entry name" value="PLipase/COase/thioEstase"/>
</dbReference>
<dbReference type="InterPro" id="IPR050565">
    <property type="entry name" value="LYPA1-2/EST-like"/>
</dbReference>
<feature type="signal peptide" evidence="3">
    <location>
        <begin position="1"/>
        <end position="18"/>
    </location>
</feature>
<comment type="similarity">
    <text evidence="1">Belongs to the AB hydrolase superfamily. AB hydrolase 2 family.</text>
</comment>
<sequence>MKPLITALLLLGCLYAQAQPVLQTDLALKYLVQTGPHPQGQPLVIFIHGYGANEEDLFSLKQRLPADYTYLSVRAPLEMSDGGYKWFTRLPGNGEYDGVPDELAASERWLTSFIQQAQHKYATDAAHTYLVGFSQGAILSYELALTNPRLVAGFAALSGKVLPQLREAAKPLPGVERLKVFIAHGTADSVLPYDSAPQANALLQRLGVTPQFHVYPGMDHTVNTQEVTDLATWLQGSTQ</sequence>
<feature type="chain" id="PRO_5045596909" evidence="3">
    <location>
        <begin position="19"/>
        <end position="239"/>
    </location>
</feature>
<dbReference type="InterPro" id="IPR029058">
    <property type="entry name" value="AB_hydrolase_fold"/>
</dbReference>
<name>A0ABR7Z8L5_9PSED</name>
<evidence type="ECO:0000256" key="3">
    <source>
        <dbReference type="SAM" id="SignalP"/>
    </source>
</evidence>
<dbReference type="PANTHER" id="PTHR10655:SF17">
    <property type="entry name" value="LYSOPHOSPHOLIPASE-LIKE PROTEIN 1"/>
    <property type="match status" value="1"/>
</dbReference>
<dbReference type="PANTHER" id="PTHR10655">
    <property type="entry name" value="LYSOPHOSPHOLIPASE-RELATED"/>
    <property type="match status" value="1"/>
</dbReference>
<evidence type="ECO:0000313" key="6">
    <source>
        <dbReference type="Proteomes" id="UP000805841"/>
    </source>
</evidence>
<dbReference type="RefSeq" id="WP_190425531.1">
    <property type="nucleotide sequence ID" value="NZ_JAAOCA010000040.1"/>
</dbReference>
<dbReference type="Proteomes" id="UP000805841">
    <property type="component" value="Unassembled WGS sequence"/>
</dbReference>